<evidence type="ECO:0000256" key="12">
    <source>
        <dbReference type="ARBA" id="ARBA00023180"/>
    </source>
</evidence>
<evidence type="ECO:0000256" key="18">
    <source>
        <dbReference type="SAM" id="Phobius"/>
    </source>
</evidence>
<keyword evidence="9" id="KW-0342">GTP-binding</keyword>
<evidence type="ECO:0000259" key="21">
    <source>
        <dbReference type="PROSITE" id="PS50125"/>
    </source>
</evidence>
<dbReference type="PANTHER" id="PTHR11920:SF347">
    <property type="entry name" value="GUANYLYL CYCLASE C"/>
    <property type="match status" value="1"/>
</dbReference>
<name>A0A8C9BCW1_PHOSS</name>
<dbReference type="GO" id="GO:0004383">
    <property type="term" value="F:guanylate cyclase activity"/>
    <property type="evidence" value="ECO:0007669"/>
    <property type="project" value="UniProtKB-EC"/>
</dbReference>
<dbReference type="GO" id="GO:0004672">
    <property type="term" value="F:protein kinase activity"/>
    <property type="evidence" value="ECO:0007669"/>
    <property type="project" value="InterPro"/>
</dbReference>
<evidence type="ECO:0000256" key="17">
    <source>
        <dbReference type="RuleBase" id="RU003431"/>
    </source>
</evidence>
<feature type="domain" description="Protein kinase" evidence="20">
    <location>
        <begin position="488"/>
        <end position="748"/>
    </location>
</feature>
<keyword evidence="14 17" id="KW-0141">cGMP biosynthesis</keyword>
<dbReference type="InterPro" id="IPR018297">
    <property type="entry name" value="A/G_cyclase_CS"/>
</dbReference>
<dbReference type="FunFam" id="3.30.70.1230:FF:000015">
    <property type="entry name" value="Guanylate cyclase"/>
    <property type="match status" value="1"/>
</dbReference>
<keyword evidence="7" id="KW-0256">Endoplasmic reticulum</keyword>
<evidence type="ECO:0000256" key="7">
    <source>
        <dbReference type="ARBA" id="ARBA00022824"/>
    </source>
</evidence>
<evidence type="ECO:0000256" key="13">
    <source>
        <dbReference type="ARBA" id="ARBA00023239"/>
    </source>
</evidence>
<proteinExistence type="inferred from homology"/>
<protein>
    <recommendedName>
        <fullName evidence="17">Guanylate cyclase</fullName>
        <ecNumber evidence="17">4.6.1.2</ecNumber>
    </recommendedName>
</protein>
<evidence type="ECO:0000256" key="6">
    <source>
        <dbReference type="ARBA" id="ARBA00022741"/>
    </source>
</evidence>
<dbReference type="CDD" id="cd07302">
    <property type="entry name" value="CHD"/>
    <property type="match status" value="1"/>
</dbReference>
<dbReference type="GeneTree" id="ENSGT00940000155955"/>
<evidence type="ECO:0000256" key="9">
    <source>
        <dbReference type="ARBA" id="ARBA00023134"/>
    </source>
</evidence>
<keyword evidence="12" id="KW-0325">Glycoprotein</keyword>
<dbReference type="EC" id="4.6.1.2" evidence="17"/>
<dbReference type="GO" id="GO:0042127">
    <property type="term" value="P:regulation of cell population proliferation"/>
    <property type="evidence" value="ECO:0007669"/>
    <property type="project" value="Ensembl"/>
</dbReference>
<evidence type="ECO:0000256" key="3">
    <source>
        <dbReference type="ARBA" id="ARBA00022475"/>
    </source>
</evidence>
<evidence type="ECO:0000256" key="19">
    <source>
        <dbReference type="SAM" id="SignalP"/>
    </source>
</evidence>
<dbReference type="GO" id="GO:0007168">
    <property type="term" value="P:receptor guanylyl cyclase signaling pathway"/>
    <property type="evidence" value="ECO:0007669"/>
    <property type="project" value="TreeGrafter"/>
</dbReference>
<dbReference type="CDD" id="cd14044">
    <property type="entry name" value="PK_GC-C"/>
    <property type="match status" value="1"/>
</dbReference>
<dbReference type="InterPro" id="IPR042822">
    <property type="entry name" value="GC-C_PK"/>
</dbReference>
<dbReference type="Ensembl" id="ENSPSNT00000008370.1">
    <property type="protein sequence ID" value="ENSPSNP00000007363.1"/>
    <property type="gene ID" value="ENSPSNG00000005378.1"/>
</dbReference>
<keyword evidence="8 18" id="KW-1133">Transmembrane helix</keyword>
<dbReference type="SUPFAM" id="SSF53822">
    <property type="entry name" value="Periplasmic binding protein-like I"/>
    <property type="match status" value="1"/>
</dbReference>
<keyword evidence="13 16" id="KW-0456">Lyase</keyword>
<dbReference type="PROSITE" id="PS00452">
    <property type="entry name" value="GUANYLATE_CYCLASE_1"/>
    <property type="match status" value="1"/>
</dbReference>
<evidence type="ECO:0000256" key="14">
    <source>
        <dbReference type="ARBA" id="ARBA00023293"/>
    </source>
</evidence>
<evidence type="ECO:0000313" key="22">
    <source>
        <dbReference type="Ensembl" id="ENSPSNP00000007363.1"/>
    </source>
</evidence>
<evidence type="ECO:0000256" key="2">
    <source>
        <dbReference type="ARBA" id="ARBA00004251"/>
    </source>
</evidence>
<dbReference type="FunFam" id="3.40.50.2300:FF:000185">
    <property type="entry name" value="Guanylate cyclase"/>
    <property type="match status" value="1"/>
</dbReference>
<comment type="catalytic activity">
    <reaction evidence="15">
        <text>GTP = 3',5'-cyclic GMP + diphosphate</text>
        <dbReference type="Rhea" id="RHEA:13665"/>
        <dbReference type="ChEBI" id="CHEBI:33019"/>
        <dbReference type="ChEBI" id="CHEBI:37565"/>
        <dbReference type="ChEBI" id="CHEBI:57746"/>
        <dbReference type="EC" id="4.6.1.2"/>
    </reaction>
    <physiologicalReaction direction="left-to-right" evidence="15">
        <dbReference type="Rhea" id="RHEA:13666"/>
    </physiologicalReaction>
</comment>
<dbReference type="Proteomes" id="UP000694554">
    <property type="component" value="Chromosome 10"/>
</dbReference>
<keyword evidence="23" id="KW-1185">Reference proteome</keyword>
<dbReference type="Gene3D" id="1.10.510.10">
    <property type="entry name" value="Transferase(Phosphotransferase) domain 1"/>
    <property type="match status" value="1"/>
</dbReference>
<evidence type="ECO:0000256" key="11">
    <source>
        <dbReference type="ARBA" id="ARBA00023170"/>
    </source>
</evidence>
<dbReference type="GO" id="GO:0004016">
    <property type="term" value="F:adenylate cyclase activity"/>
    <property type="evidence" value="ECO:0007669"/>
    <property type="project" value="TreeGrafter"/>
</dbReference>
<dbReference type="SMART" id="SM00044">
    <property type="entry name" value="CYCc"/>
    <property type="match status" value="1"/>
</dbReference>
<keyword evidence="11" id="KW-0675">Receptor</keyword>
<dbReference type="GO" id="GO:0005886">
    <property type="term" value="C:plasma membrane"/>
    <property type="evidence" value="ECO:0007669"/>
    <property type="project" value="UniProtKB-SubCell"/>
</dbReference>
<reference evidence="22" key="1">
    <citation type="submission" date="2019-08" db="EMBL/GenBank/DDBJ databases">
        <title>Phocoena sinus (Vaquita) genome, mPhoSin1, primary haplotype.</title>
        <authorList>
            <person name="Morin P."/>
            <person name="Mountcastle J."/>
            <person name="Fungtammasan C."/>
            <person name="Rhie A."/>
            <person name="Rojas-Bracho L."/>
            <person name="Smith C.R."/>
            <person name="Taylor B.L."/>
            <person name="Gulland F.M.D."/>
            <person name="Musser W."/>
            <person name="Houck M."/>
            <person name="Haase B."/>
            <person name="Paez S."/>
            <person name="Howe K."/>
            <person name="Torrance J."/>
            <person name="Formenti G."/>
            <person name="Phillippy A."/>
            <person name="Ryder O."/>
            <person name="Jarvis E.D."/>
            <person name="Fedrigo O."/>
        </authorList>
    </citation>
    <scope>NUCLEOTIDE SEQUENCE [LARGE SCALE GENOMIC DNA]</scope>
</reference>
<dbReference type="GO" id="GO:0005524">
    <property type="term" value="F:ATP binding"/>
    <property type="evidence" value="ECO:0007669"/>
    <property type="project" value="InterPro"/>
</dbReference>
<dbReference type="PROSITE" id="PS50125">
    <property type="entry name" value="GUANYLATE_CYCLASE_2"/>
    <property type="match status" value="1"/>
</dbReference>
<accession>A0A8C9BCW1</accession>
<dbReference type="Pfam" id="PF00211">
    <property type="entry name" value="Guanylate_cyc"/>
    <property type="match status" value="1"/>
</dbReference>
<feature type="domain" description="Guanylate cyclase" evidence="21">
    <location>
        <begin position="823"/>
        <end position="953"/>
    </location>
</feature>
<dbReference type="Gene3D" id="3.30.70.1230">
    <property type="entry name" value="Nucleotide cyclase"/>
    <property type="match status" value="1"/>
</dbReference>
<dbReference type="SUPFAM" id="SSF55073">
    <property type="entry name" value="Nucleotide cyclase"/>
    <property type="match status" value="1"/>
</dbReference>
<dbReference type="Gene3D" id="3.40.50.2300">
    <property type="match status" value="2"/>
</dbReference>
<dbReference type="InterPro" id="IPR001054">
    <property type="entry name" value="A/G_cyclase"/>
</dbReference>
<dbReference type="PANTHER" id="PTHR11920">
    <property type="entry name" value="GUANYLYL CYCLASE"/>
    <property type="match status" value="1"/>
</dbReference>
<dbReference type="GO" id="GO:0005525">
    <property type="term" value="F:GTP binding"/>
    <property type="evidence" value="ECO:0007669"/>
    <property type="project" value="UniProtKB-KW"/>
</dbReference>
<evidence type="ECO:0000313" key="23">
    <source>
        <dbReference type="Proteomes" id="UP000694554"/>
    </source>
</evidence>
<keyword evidence="4 18" id="KW-0812">Transmembrane</keyword>
<evidence type="ECO:0000256" key="16">
    <source>
        <dbReference type="RuleBase" id="RU000405"/>
    </source>
</evidence>
<comment type="similarity">
    <text evidence="16">Belongs to the adenylyl cyclase class-4/guanylyl cyclase family.</text>
</comment>
<dbReference type="InterPro" id="IPR011009">
    <property type="entry name" value="Kinase-like_dom_sf"/>
</dbReference>
<keyword evidence="5 19" id="KW-0732">Signal</keyword>
<sequence>MKTPLLALALWSLLLRPGLLFWDSQVSQNCHNGNYEISVLLTNNSAFPASQVNLRDVVDAGMEIVRQRLLEAGLNVTVNASFINSESMIYKSSDCRSSTCEGLDLLRTISRTKQMGCVLMGPTCTYSTFQMYLDTDLKYPMISAGSFGLSCDYKETLTRLMSPARKLTYFLVDFWKVDYFPFKTFSWDTAYVFKNGTESEDCFWYLNALEAGVSYFSQKLTFKGTLRRDDEFQRILMDQNRKSNVIVTCGTPNTINILKGDRAVAEDTVIILVDLFNDHYFMDNVTAPDYMKNVLVLTLPPEKSVSNSSFSKNVSLTNAFAAAYFDGILLFGHMLKIFLENGEEVTTPKFAHAFRNVTFEGRVGPVTLDDCGDIDNTMFLLYTSVDTNKYKVLLTYDTRINQTNPVDKSPTFIWKNHKLPNDIPGQGPQMLMVAVFTLTGAVALLLLSGLLVLRKYKRDHALRQKKWFHIPPENIFPLESNETNHVSLKIDDDKRRDTIQRLRQCKYDKKRVILKDLKHNDGNFTEKQKIELNKLLQIDYYNLTKFYGTVKLDSMIFGVTEYCERGSLREVLNDTISYPDGTFMDWEFKISVLYDIAKGMSYLHSSKTEVHGRLKSTNCVVDSRMVVKITDFGCNSILPPRKDLWTAPEHLRQANISQKGDVYSYGIIAQEIILRRETFYTLSCRDQKEKIFRVEYSNGVKPFRPDLFLETAEEKELEVYLLVKNCWEEDPEKRPDFKKIENTLAKIFGLFHDQKNETYMDTLIRRLQLYSRNLEHLVEERTQLYKAERDRADRLNFMLLPRLVVKSLKEKGIVEPELYEEVTIYFSDIVGFTTICKYSTPMEVVDMLNDIYKNFDHILDHHDVYKVETIGDAYMVASGLPKRNGNRHAIDIAKMALDILSFMGTFELEHLPGLPIWIRIGIHSGPCAAGVVGIKMPRYCLFGDTVNTASRMESTGLPLRIHVSGSTISILKRTECQFLYEVRGETYLKGRGTETTYWLTGGKDQEYNLPTPPTAENQQRLQAEFVDMIASSLQKRQASGIRNRKPTRVASYKKGTLEYLQLNTTDKESTHF</sequence>
<evidence type="ECO:0000256" key="10">
    <source>
        <dbReference type="ARBA" id="ARBA00023136"/>
    </source>
</evidence>
<dbReference type="InterPro" id="IPR000719">
    <property type="entry name" value="Prot_kinase_dom"/>
</dbReference>
<evidence type="ECO:0000256" key="15">
    <source>
        <dbReference type="ARBA" id="ARBA00036920"/>
    </source>
</evidence>
<dbReference type="InterPro" id="IPR029787">
    <property type="entry name" value="Nucleotide_cyclase"/>
</dbReference>
<dbReference type="CDD" id="cd06369">
    <property type="entry name" value="PBP1_GC_C_enterotoxin_receptor"/>
    <property type="match status" value="1"/>
</dbReference>
<dbReference type="InterPro" id="IPR001245">
    <property type="entry name" value="Ser-Thr/Tyr_kinase_cat_dom"/>
</dbReference>
<keyword evidence="3" id="KW-1003">Cell membrane</keyword>
<dbReference type="SUPFAM" id="SSF56112">
    <property type="entry name" value="Protein kinase-like (PK-like)"/>
    <property type="match status" value="1"/>
</dbReference>
<dbReference type="InterPro" id="IPR028082">
    <property type="entry name" value="Peripla_BP_I"/>
</dbReference>
<dbReference type="GO" id="GO:0005789">
    <property type="term" value="C:endoplasmic reticulum membrane"/>
    <property type="evidence" value="ECO:0007669"/>
    <property type="project" value="UniProtKB-SubCell"/>
</dbReference>
<evidence type="ECO:0000256" key="1">
    <source>
        <dbReference type="ARBA" id="ARBA00004115"/>
    </source>
</evidence>
<dbReference type="InterPro" id="IPR050401">
    <property type="entry name" value="Cyclic_nucleotide_synthase"/>
</dbReference>
<feature type="signal peptide" evidence="19">
    <location>
        <begin position="1"/>
        <end position="20"/>
    </location>
</feature>
<reference evidence="22" key="2">
    <citation type="submission" date="2025-08" db="UniProtKB">
        <authorList>
            <consortium name="Ensembl"/>
        </authorList>
    </citation>
    <scope>IDENTIFICATION</scope>
</reference>
<dbReference type="InterPro" id="IPR001828">
    <property type="entry name" value="ANF_lig-bd_rcpt"/>
</dbReference>
<dbReference type="GO" id="GO:0001653">
    <property type="term" value="F:peptide receptor activity"/>
    <property type="evidence" value="ECO:0007669"/>
    <property type="project" value="TreeGrafter"/>
</dbReference>
<dbReference type="GO" id="GO:0035556">
    <property type="term" value="P:intracellular signal transduction"/>
    <property type="evidence" value="ECO:0007669"/>
    <property type="project" value="InterPro"/>
</dbReference>
<comment type="subcellular location">
    <subcellularLocation>
        <location evidence="2">Cell membrane</location>
        <topology evidence="2">Single-pass type I membrane protein</topology>
    </subcellularLocation>
    <subcellularLocation>
        <location evidence="1">Endoplasmic reticulum membrane</location>
        <topology evidence="1">Single-pass type I membrane protein</topology>
    </subcellularLocation>
</comment>
<dbReference type="Pfam" id="PF01094">
    <property type="entry name" value="ANF_receptor"/>
    <property type="match status" value="1"/>
</dbReference>
<keyword evidence="10 18" id="KW-0472">Membrane</keyword>
<gene>
    <name evidence="22" type="primary">GUCY2C</name>
</gene>
<dbReference type="PROSITE" id="PS50011">
    <property type="entry name" value="PROTEIN_KINASE_DOM"/>
    <property type="match status" value="1"/>
</dbReference>
<organism evidence="22 23">
    <name type="scientific">Phocoena sinus</name>
    <name type="common">Vaquita</name>
    <dbReference type="NCBI Taxonomy" id="42100"/>
    <lineage>
        <taxon>Eukaryota</taxon>
        <taxon>Metazoa</taxon>
        <taxon>Chordata</taxon>
        <taxon>Craniata</taxon>
        <taxon>Vertebrata</taxon>
        <taxon>Euteleostomi</taxon>
        <taxon>Mammalia</taxon>
        <taxon>Eutheria</taxon>
        <taxon>Laurasiatheria</taxon>
        <taxon>Artiodactyla</taxon>
        <taxon>Whippomorpha</taxon>
        <taxon>Cetacea</taxon>
        <taxon>Odontoceti</taxon>
        <taxon>Phocoenidae</taxon>
        <taxon>Phocoena</taxon>
    </lineage>
</organism>
<dbReference type="AlphaFoldDB" id="A0A8C9BCW1"/>
<evidence type="ECO:0000256" key="5">
    <source>
        <dbReference type="ARBA" id="ARBA00022729"/>
    </source>
</evidence>
<dbReference type="GO" id="GO:0009636">
    <property type="term" value="P:response to toxic substance"/>
    <property type="evidence" value="ECO:0007669"/>
    <property type="project" value="Ensembl"/>
</dbReference>
<feature type="transmembrane region" description="Helical" evidence="18">
    <location>
        <begin position="430"/>
        <end position="453"/>
    </location>
</feature>
<evidence type="ECO:0000256" key="4">
    <source>
        <dbReference type="ARBA" id="ARBA00022692"/>
    </source>
</evidence>
<evidence type="ECO:0000256" key="8">
    <source>
        <dbReference type="ARBA" id="ARBA00022989"/>
    </source>
</evidence>
<keyword evidence="6" id="KW-0547">Nucleotide-binding</keyword>
<feature type="chain" id="PRO_5034991578" description="Guanylate cyclase" evidence="19">
    <location>
        <begin position="21"/>
        <end position="1072"/>
    </location>
</feature>
<reference evidence="22" key="3">
    <citation type="submission" date="2025-09" db="UniProtKB">
        <authorList>
            <consortium name="Ensembl"/>
        </authorList>
    </citation>
    <scope>IDENTIFICATION</scope>
</reference>
<dbReference type="FunFam" id="1.10.510.10:FF:000364">
    <property type="entry name" value="Guanylate cyclase"/>
    <property type="match status" value="1"/>
</dbReference>
<dbReference type="Pfam" id="PF07714">
    <property type="entry name" value="PK_Tyr_Ser-Thr"/>
    <property type="match status" value="1"/>
</dbReference>
<evidence type="ECO:0000259" key="20">
    <source>
        <dbReference type="PROSITE" id="PS50011"/>
    </source>
</evidence>